<sequence length="110" mass="12283">MYPHERSLVKRLADAPFTLLGINSDKDLDTLHARLVEENITWPSVWNGPYGTSGPISARWNVSGWPTIYVLDGQGVIRFKNVRGAQMDAAVDELLREMGIEPPPVEDEGH</sequence>
<name>A0A518D0S1_9BACT</name>
<evidence type="ECO:0000313" key="1">
    <source>
        <dbReference type="EMBL" id="QDU85083.1"/>
    </source>
</evidence>
<keyword evidence="2" id="KW-1185">Reference proteome</keyword>
<reference evidence="1 2" key="1">
    <citation type="submission" date="2019-02" db="EMBL/GenBank/DDBJ databases">
        <title>Deep-cultivation of Planctomycetes and their phenomic and genomic characterization uncovers novel biology.</title>
        <authorList>
            <person name="Wiegand S."/>
            <person name="Jogler M."/>
            <person name="Boedeker C."/>
            <person name="Pinto D."/>
            <person name="Vollmers J."/>
            <person name="Rivas-Marin E."/>
            <person name="Kohn T."/>
            <person name="Peeters S.H."/>
            <person name="Heuer A."/>
            <person name="Rast P."/>
            <person name="Oberbeckmann S."/>
            <person name="Bunk B."/>
            <person name="Jeske O."/>
            <person name="Meyerdierks A."/>
            <person name="Storesund J.E."/>
            <person name="Kallscheuer N."/>
            <person name="Luecker S."/>
            <person name="Lage O.M."/>
            <person name="Pohl T."/>
            <person name="Merkel B.J."/>
            <person name="Hornburger P."/>
            <person name="Mueller R.-W."/>
            <person name="Bruemmer F."/>
            <person name="Labrenz M."/>
            <person name="Spormann A.M."/>
            <person name="Op den Camp H."/>
            <person name="Overmann J."/>
            <person name="Amann R."/>
            <person name="Jetten M.S.M."/>
            <person name="Mascher T."/>
            <person name="Medema M.H."/>
            <person name="Devos D.P."/>
            <person name="Kaster A.-K."/>
            <person name="Ovreas L."/>
            <person name="Rohde M."/>
            <person name="Galperin M.Y."/>
            <person name="Jogler C."/>
        </authorList>
    </citation>
    <scope>NUCLEOTIDE SEQUENCE [LARGE SCALE GENOMIC DNA]</scope>
    <source>
        <strain evidence="1 2">Pla163</strain>
    </source>
</reference>
<dbReference type="Proteomes" id="UP000319342">
    <property type="component" value="Chromosome"/>
</dbReference>
<dbReference type="RefSeq" id="WP_145187783.1">
    <property type="nucleotide sequence ID" value="NZ_CP036290.1"/>
</dbReference>
<evidence type="ECO:0008006" key="3">
    <source>
        <dbReference type="Google" id="ProtNLM"/>
    </source>
</evidence>
<accession>A0A518D0S1</accession>
<organism evidence="1 2">
    <name type="scientific">Rohdeia mirabilis</name>
    <dbReference type="NCBI Taxonomy" id="2528008"/>
    <lineage>
        <taxon>Bacteria</taxon>
        <taxon>Pseudomonadati</taxon>
        <taxon>Planctomycetota</taxon>
        <taxon>Planctomycetia</taxon>
        <taxon>Planctomycetia incertae sedis</taxon>
        <taxon>Rohdeia</taxon>
    </lineage>
</organism>
<dbReference type="OrthoDB" id="286712at2"/>
<protein>
    <recommendedName>
        <fullName evidence="3">TlpA family protein disulfide reductase</fullName>
    </recommendedName>
</protein>
<dbReference type="SUPFAM" id="SSF52833">
    <property type="entry name" value="Thioredoxin-like"/>
    <property type="match status" value="1"/>
</dbReference>
<dbReference type="InterPro" id="IPR036249">
    <property type="entry name" value="Thioredoxin-like_sf"/>
</dbReference>
<dbReference type="EMBL" id="CP036290">
    <property type="protein sequence ID" value="QDU85083.1"/>
    <property type="molecule type" value="Genomic_DNA"/>
</dbReference>
<dbReference type="AlphaFoldDB" id="A0A518D0S1"/>
<proteinExistence type="predicted"/>
<evidence type="ECO:0000313" key="2">
    <source>
        <dbReference type="Proteomes" id="UP000319342"/>
    </source>
</evidence>
<dbReference type="Gene3D" id="3.40.30.10">
    <property type="entry name" value="Glutaredoxin"/>
    <property type="match status" value="1"/>
</dbReference>
<gene>
    <name evidence="1" type="ORF">Pla163_22080</name>
</gene>